<accession>A0A699I573</accession>
<dbReference type="InterPro" id="IPR043502">
    <property type="entry name" value="DNA/RNA_pol_sf"/>
</dbReference>
<evidence type="ECO:0000259" key="1">
    <source>
        <dbReference type="Pfam" id="PF07727"/>
    </source>
</evidence>
<sequence>MESLLEYNDFSDGCENSLSEWRAEWSCLCQSTEGFVDPDQPTHVYRLKKALYGLKQAPRAWYDKLSRFLMSIGFSKGVVDPTLFIRKTCKHILLIQIYVDDIIFCSTNPNSCETFTKEMSSTFKMSMIGKMSFFLGLQVSQNPRGIFINQSKYALEILKKYGLDSIASVDTLMVEKTKLDEDRQGKLVDPTCIRQSLPKITYMLLNGSFDTLKEPFTWNQETLPKDILGVTTLRHTRSHYPKTYWKSLLEDVLGVITQRRTGSHYPKTYQESLPEDVLGVINRRRTGSHYPTYWESLPEYGNLIDGKSISSEMRLYGSTMLSTRAGKFSISSESNGLITQPEGYHNPEATQYCLRSQDTLSRKPSKLGLLLISYCCYGKAGTPFGCVKKVLMDDLK</sequence>
<organism evidence="2">
    <name type="scientific">Tanacetum cinerariifolium</name>
    <name type="common">Dalmatian daisy</name>
    <name type="synonym">Chrysanthemum cinerariifolium</name>
    <dbReference type="NCBI Taxonomy" id="118510"/>
    <lineage>
        <taxon>Eukaryota</taxon>
        <taxon>Viridiplantae</taxon>
        <taxon>Streptophyta</taxon>
        <taxon>Embryophyta</taxon>
        <taxon>Tracheophyta</taxon>
        <taxon>Spermatophyta</taxon>
        <taxon>Magnoliopsida</taxon>
        <taxon>eudicotyledons</taxon>
        <taxon>Gunneridae</taxon>
        <taxon>Pentapetalae</taxon>
        <taxon>asterids</taxon>
        <taxon>campanulids</taxon>
        <taxon>Asterales</taxon>
        <taxon>Asteraceae</taxon>
        <taxon>Asteroideae</taxon>
        <taxon>Anthemideae</taxon>
        <taxon>Anthemidinae</taxon>
        <taxon>Tanacetum</taxon>
    </lineage>
</organism>
<reference evidence="2" key="1">
    <citation type="journal article" date="2019" name="Sci. Rep.">
        <title>Draft genome of Tanacetum cinerariifolium, the natural source of mosquito coil.</title>
        <authorList>
            <person name="Yamashiro T."/>
            <person name="Shiraishi A."/>
            <person name="Satake H."/>
            <person name="Nakayama K."/>
        </authorList>
    </citation>
    <scope>NUCLEOTIDE SEQUENCE</scope>
</reference>
<dbReference type="AlphaFoldDB" id="A0A699I573"/>
<protein>
    <submittedName>
        <fullName evidence="2">Retrovirus-related Pol polyprotein from transposon TNT 1-94</fullName>
    </submittedName>
</protein>
<proteinExistence type="predicted"/>
<name>A0A699I573_TANCI</name>
<gene>
    <name evidence="2" type="ORF">Tci_494248</name>
</gene>
<dbReference type="Pfam" id="PF07727">
    <property type="entry name" value="RVT_2"/>
    <property type="match status" value="1"/>
</dbReference>
<feature type="non-terminal residue" evidence="2">
    <location>
        <position position="396"/>
    </location>
</feature>
<evidence type="ECO:0000313" key="2">
    <source>
        <dbReference type="EMBL" id="GEZ22275.1"/>
    </source>
</evidence>
<feature type="domain" description="Reverse transcriptase Ty1/copia-type" evidence="1">
    <location>
        <begin position="32"/>
        <end position="171"/>
    </location>
</feature>
<dbReference type="InterPro" id="IPR013103">
    <property type="entry name" value="RVT_2"/>
</dbReference>
<comment type="caution">
    <text evidence="2">The sequence shown here is derived from an EMBL/GenBank/DDBJ whole genome shotgun (WGS) entry which is preliminary data.</text>
</comment>
<dbReference type="SUPFAM" id="SSF56672">
    <property type="entry name" value="DNA/RNA polymerases"/>
    <property type="match status" value="1"/>
</dbReference>
<dbReference type="EMBL" id="BKCJ010254061">
    <property type="protein sequence ID" value="GEZ22275.1"/>
    <property type="molecule type" value="Genomic_DNA"/>
</dbReference>